<name>A0AAW0NWS7_9GOBI</name>
<reference evidence="3" key="1">
    <citation type="submission" date="2024-04" db="EMBL/GenBank/DDBJ databases">
        <title>Salinicola lusitanus LLJ914,a marine bacterium isolated from the Okinawa Trough.</title>
        <authorList>
            <person name="Li J."/>
        </authorList>
    </citation>
    <scope>NUCLEOTIDE SEQUENCE [LARGE SCALE GENOMIC DNA]</scope>
</reference>
<protein>
    <submittedName>
        <fullName evidence="2">Uncharacterized protein</fullName>
    </submittedName>
</protein>
<keyword evidence="3" id="KW-1185">Reference proteome</keyword>
<feature type="compositionally biased region" description="Polar residues" evidence="1">
    <location>
        <begin position="29"/>
        <end position="41"/>
    </location>
</feature>
<evidence type="ECO:0000313" key="3">
    <source>
        <dbReference type="Proteomes" id="UP001460270"/>
    </source>
</evidence>
<dbReference type="AlphaFoldDB" id="A0AAW0NWS7"/>
<evidence type="ECO:0000256" key="1">
    <source>
        <dbReference type="SAM" id="MobiDB-lite"/>
    </source>
</evidence>
<feature type="region of interest" description="Disordered" evidence="1">
    <location>
        <begin position="1"/>
        <end position="66"/>
    </location>
</feature>
<organism evidence="2 3">
    <name type="scientific">Mugilogobius chulae</name>
    <name type="common">yellowstripe goby</name>
    <dbReference type="NCBI Taxonomy" id="88201"/>
    <lineage>
        <taxon>Eukaryota</taxon>
        <taxon>Metazoa</taxon>
        <taxon>Chordata</taxon>
        <taxon>Craniata</taxon>
        <taxon>Vertebrata</taxon>
        <taxon>Euteleostomi</taxon>
        <taxon>Actinopterygii</taxon>
        <taxon>Neopterygii</taxon>
        <taxon>Teleostei</taxon>
        <taxon>Neoteleostei</taxon>
        <taxon>Acanthomorphata</taxon>
        <taxon>Gobiaria</taxon>
        <taxon>Gobiiformes</taxon>
        <taxon>Gobioidei</taxon>
        <taxon>Gobiidae</taxon>
        <taxon>Gobionellinae</taxon>
        <taxon>Mugilogobius</taxon>
    </lineage>
</organism>
<dbReference type="Proteomes" id="UP001460270">
    <property type="component" value="Unassembled WGS sequence"/>
</dbReference>
<comment type="caution">
    <text evidence="2">The sequence shown here is derived from an EMBL/GenBank/DDBJ whole genome shotgun (WGS) entry which is preliminary data.</text>
</comment>
<gene>
    <name evidence="2" type="ORF">WMY93_016584</name>
</gene>
<evidence type="ECO:0000313" key="2">
    <source>
        <dbReference type="EMBL" id="KAK7903977.1"/>
    </source>
</evidence>
<dbReference type="EMBL" id="JBBPFD010000012">
    <property type="protein sequence ID" value="KAK7903977.1"/>
    <property type="molecule type" value="Genomic_DNA"/>
</dbReference>
<accession>A0AAW0NWS7</accession>
<feature type="compositionally biased region" description="Basic and acidic residues" evidence="1">
    <location>
        <begin position="54"/>
        <end position="63"/>
    </location>
</feature>
<sequence>MPSSARTSAADRGREPGLQRHFPPGRSLRQPQRQQTRLSVNKTRHQSTRPRATGSDKHTDRSQLHVAAPDPLFLALSGRHGARGERLTSHWFPGKPGVAMALAPQPLMR</sequence>
<feature type="compositionally biased region" description="Basic and acidic residues" evidence="1">
    <location>
        <begin position="9"/>
        <end position="18"/>
    </location>
</feature>
<proteinExistence type="predicted"/>